<keyword evidence="3" id="KW-1185">Reference proteome</keyword>
<protein>
    <submittedName>
        <fullName evidence="2">Type IX secretion system membrane protein, PorP/SprF family</fullName>
    </submittedName>
</protein>
<evidence type="ECO:0000256" key="1">
    <source>
        <dbReference type="SAM" id="SignalP"/>
    </source>
</evidence>
<feature type="signal peptide" evidence="1">
    <location>
        <begin position="1"/>
        <end position="22"/>
    </location>
</feature>
<accession>A0A1W2GP97</accession>
<gene>
    <name evidence="2" type="ORF">SAMN04488029_3791</name>
</gene>
<dbReference type="EMBL" id="FWYF01000004">
    <property type="protein sequence ID" value="SMD38411.1"/>
    <property type="molecule type" value="Genomic_DNA"/>
</dbReference>
<dbReference type="AlphaFoldDB" id="A0A1W2GP97"/>
<dbReference type="InterPro" id="IPR019861">
    <property type="entry name" value="PorP/SprF_Bacteroidetes"/>
</dbReference>
<sequence length="345" mass="39025">MQRFSFVLLIFATLLSTNKAWAQDPQFSQYYSAPLYLNPALAGITQQGRAGINYRNQWPSIDANFETFSVYVDNNFDEKNSSVGLLFVNDKEGLVGLQSNEIALQYAYQVNVNYKWVFRPAFQVSYTSRNVDFNKLVFGDQLDNNGNTGNPSAEQFNTDWKVNYFDIALGGVVYSARTWLGVSMHHIREPNQSFLGEDSPLPQKLSIHGGYMIPLNTGYTRGETVSGARRSLSPTFNYRAQGEFNQLDLGLYFTWDPIIFGMWYRGIPIKSPEGGGSNNESLIFMFGVTQKKFTLGYSFDYTLSNLGIQSGGAHEVSLIYSFKWGDPRKPSRSVRELKCPLPMIF</sequence>
<keyword evidence="1" id="KW-0732">Signal</keyword>
<dbReference type="Pfam" id="PF11751">
    <property type="entry name" value="PorP_SprF"/>
    <property type="match status" value="1"/>
</dbReference>
<evidence type="ECO:0000313" key="2">
    <source>
        <dbReference type="EMBL" id="SMD38411.1"/>
    </source>
</evidence>
<dbReference type="NCBIfam" id="TIGR03519">
    <property type="entry name" value="T9SS_PorP_fam"/>
    <property type="match status" value="1"/>
</dbReference>
<dbReference type="OrthoDB" id="1186563at2"/>
<dbReference type="STRING" id="692418.SAMN04488029_3791"/>
<organism evidence="2 3">
    <name type="scientific">Reichenbachiella faecimaris</name>
    <dbReference type="NCBI Taxonomy" id="692418"/>
    <lineage>
        <taxon>Bacteria</taxon>
        <taxon>Pseudomonadati</taxon>
        <taxon>Bacteroidota</taxon>
        <taxon>Cytophagia</taxon>
        <taxon>Cytophagales</taxon>
        <taxon>Reichenbachiellaceae</taxon>
        <taxon>Reichenbachiella</taxon>
    </lineage>
</organism>
<name>A0A1W2GP97_REIFA</name>
<proteinExistence type="predicted"/>
<reference evidence="2 3" key="1">
    <citation type="submission" date="2017-04" db="EMBL/GenBank/DDBJ databases">
        <authorList>
            <person name="Afonso C.L."/>
            <person name="Miller P.J."/>
            <person name="Scott M.A."/>
            <person name="Spackman E."/>
            <person name="Goraichik I."/>
            <person name="Dimitrov K.M."/>
            <person name="Suarez D.L."/>
            <person name="Swayne D.E."/>
        </authorList>
    </citation>
    <scope>NUCLEOTIDE SEQUENCE [LARGE SCALE GENOMIC DNA]</scope>
    <source>
        <strain evidence="2 3">DSM 26133</strain>
    </source>
</reference>
<dbReference type="Proteomes" id="UP000192472">
    <property type="component" value="Unassembled WGS sequence"/>
</dbReference>
<dbReference type="RefSeq" id="WP_084374406.1">
    <property type="nucleotide sequence ID" value="NZ_FWYF01000004.1"/>
</dbReference>
<feature type="chain" id="PRO_5012235775" evidence="1">
    <location>
        <begin position="23"/>
        <end position="345"/>
    </location>
</feature>
<evidence type="ECO:0000313" key="3">
    <source>
        <dbReference type="Proteomes" id="UP000192472"/>
    </source>
</evidence>